<reference evidence="1" key="1">
    <citation type="submission" date="2021-04" db="EMBL/GenBank/DDBJ databases">
        <title>Sinoanaerobacter chloroacetimidivorans sp. nov., an obligate anaerobic bacterium isolated from anaerobic sludge.</title>
        <authorList>
            <person name="Bao Y."/>
        </authorList>
    </citation>
    <scope>NUCLEOTIDE SEQUENCE</scope>
    <source>
        <strain evidence="1">BAD-6</strain>
    </source>
</reference>
<evidence type="ECO:0000313" key="2">
    <source>
        <dbReference type="Proteomes" id="UP000675664"/>
    </source>
</evidence>
<gene>
    <name evidence="1" type="ORF">KCX82_04065</name>
</gene>
<dbReference type="RefSeq" id="WP_227017171.1">
    <property type="nucleotide sequence ID" value="NZ_JAGSND010000002.1"/>
</dbReference>
<evidence type="ECO:0000313" key="1">
    <source>
        <dbReference type="EMBL" id="MBR0597040.1"/>
    </source>
</evidence>
<organism evidence="1 2">
    <name type="scientific">Sinanaerobacter chloroacetimidivorans</name>
    <dbReference type="NCBI Taxonomy" id="2818044"/>
    <lineage>
        <taxon>Bacteria</taxon>
        <taxon>Bacillati</taxon>
        <taxon>Bacillota</taxon>
        <taxon>Clostridia</taxon>
        <taxon>Peptostreptococcales</taxon>
        <taxon>Anaerovoracaceae</taxon>
        <taxon>Sinanaerobacter</taxon>
    </lineage>
</organism>
<protein>
    <submittedName>
        <fullName evidence="1">Uncharacterized protein</fullName>
    </submittedName>
</protein>
<name>A0A8J8B299_9FIRM</name>
<comment type="caution">
    <text evidence="1">The sequence shown here is derived from an EMBL/GenBank/DDBJ whole genome shotgun (WGS) entry which is preliminary data.</text>
</comment>
<keyword evidence="2" id="KW-1185">Reference proteome</keyword>
<dbReference type="AlphaFoldDB" id="A0A8J8B299"/>
<proteinExistence type="predicted"/>
<accession>A0A8J8B299</accession>
<dbReference type="Proteomes" id="UP000675664">
    <property type="component" value="Unassembled WGS sequence"/>
</dbReference>
<sequence length="945" mass="110994">MSDNDKKLYNLDELELQYSVTEDVRKKIEIITDIYDLGYYDNAEEKLIDLNTKKTKGLSDEEGYYELWLNIYELKKKTFELNKVKDILIKEFAKDERFINLRFTENGKDQINQLMRIINDKKFLISWPNYLGKSIVLCLLIYAQNMTLESPIINHNGFRRFVEKYLYDLLEKPNRALKDIICLSKFISVIDLNHHAIMKNWSSLNLERFLISYDRVIFPYIDLFSDKKKSDICRTITGVKKMLATIKDDKKYEDELNKFIQDYFMFLDPFSKYVLGFNQHTNNLKETIQGLNSSDNIYMMKDVYQVLINELFHNHFDGIIGLDIEPRNENIKVVLDLFISLSKFYKGQIIDFEEIQKQEIIVEKDIILFVKYDNKLIQYEDFLKELAECNEIICTLTMFERYLKVMKEAPNNNWLTIIINKLSIENVQEYDRIILYILTQIKKCEIACEFNDFENIYKSIRGNSFDKLNFITLSELFLISYYTFGVKADEINSLFSLLLEKLDEVEYLHNDSIEAFLYNMACYISENRIGGIDLVRITDLCNRKGLSKGILLVYSFLNKRIKDEDYLDLIHYIDILMNKNINDFTDLEKAITHFCFINTLGGEDFTFCEQDIIYSSDMKFYAIKNDDLNEIYARNGIEITDTVDFDKSKPLSLIMKMVTTIVFSNDQAFNLKKITIPDNTDEIFEALNKAIGKDKTDELKNKIINNGEFITTLMNVFTLEEYMKTLKTLDKNNRMFDNISNDIVTIKGKKLIHVSTLLLAGYLDCLDIIEKNETCFLSGNLCEEIIEKYSVPTIDLAEGRCGTPIYYDDILQRIAESILRIDDSRKLYVPFLNYNNKIKVHNPDSYDNDTLNILLYEGTKPQGFVCDDMFWHINTTRLVSGIFSLAFEAYYLKLIDSSQFLKMVKGLDQINYKNMYPLQLINVLMEDLQDSNIYEIIDICSKQAQ</sequence>
<reference evidence="1" key="2">
    <citation type="submission" date="2021-04" db="EMBL/GenBank/DDBJ databases">
        <authorList>
            <person name="Liu J."/>
        </authorList>
    </citation>
    <scope>NUCLEOTIDE SEQUENCE</scope>
    <source>
        <strain evidence="1">BAD-6</strain>
    </source>
</reference>
<dbReference type="EMBL" id="JAGSND010000002">
    <property type="protein sequence ID" value="MBR0597040.1"/>
    <property type="molecule type" value="Genomic_DNA"/>
</dbReference>